<evidence type="ECO:0000313" key="2">
    <source>
        <dbReference type="EMBL" id="CAH2248923.1"/>
    </source>
</evidence>
<feature type="non-terminal residue" evidence="2">
    <location>
        <position position="67"/>
    </location>
</feature>
<protein>
    <submittedName>
        <fullName evidence="2">Uncharacterized protein</fullName>
    </submittedName>
</protein>
<keyword evidence="3" id="KW-1185">Reference proteome</keyword>
<accession>A0AAD1VUK8</accession>
<gene>
    <name evidence="2" type="ORF">PECUL_23A049156</name>
</gene>
<dbReference type="EMBL" id="OW240913">
    <property type="protein sequence ID" value="CAH2248923.1"/>
    <property type="molecule type" value="Genomic_DNA"/>
</dbReference>
<name>A0AAD1VUK8_PELCU</name>
<organism evidence="2 3">
    <name type="scientific">Pelobates cultripes</name>
    <name type="common">Western spadefoot toad</name>
    <dbReference type="NCBI Taxonomy" id="61616"/>
    <lineage>
        <taxon>Eukaryota</taxon>
        <taxon>Metazoa</taxon>
        <taxon>Chordata</taxon>
        <taxon>Craniata</taxon>
        <taxon>Vertebrata</taxon>
        <taxon>Euteleostomi</taxon>
        <taxon>Amphibia</taxon>
        <taxon>Batrachia</taxon>
        <taxon>Anura</taxon>
        <taxon>Pelobatoidea</taxon>
        <taxon>Pelobatidae</taxon>
        <taxon>Pelobates</taxon>
    </lineage>
</organism>
<feature type="compositionally biased region" description="Pro residues" evidence="1">
    <location>
        <begin position="24"/>
        <end position="36"/>
    </location>
</feature>
<proteinExistence type="predicted"/>
<dbReference type="AlphaFoldDB" id="A0AAD1VUK8"/>
<feature type="region of interest" description="Disordered" evidence="1">
    <location>
        <begin position="15"/>
        <end position="41"/>
    </location>
</feature>
<sequence>AKKRDILFPLALRKVPWPSRNPSDNPPNHPYSPKPKNPSTHDHCKIIGCCRQLSNLERYDTPCAGPA</sequence>
<evidence type="ECO:0000313" key="3">
    <source>
        <dbReference type="Proteomes" id="UP001295444"/>
    </source>
</evidence>
<evidence type="ECO:0000256" key="1">
    <source>
        <dbReference type="SAM" id="MobiDB-lite"/>
    </source>
</evidence>
<dbReference type="Proteomes" id="UP001295444">
    <property type="component" value="Chromosome 02"/>
</dbReference>
<reference evidence="2" key="1">
    <citation type="submission" date="2022-03" db="EMBL/GenBank/DDBJ databases">
        <authorList>
            <person name="Alioto T."/>
            <person name="Alioto T."/>
            <person name="Gomez Garrido J."/>
        </authorList>
    </citation>
    <scope>NUCLEOTIDE SEQUENCE</scope>
</reference>
<feature type="non-terminal residue" evidence="2">
    <location>
        <position position="1"/>
    </location>
</feature>